<reference evidence="2" key="1">
    <citation type="submission" date="2024-07" db="EMBL/GenBank/DDBJ databases">
        <authorList>
            <person name="Yu S.T."/>
        </authorList>
    </citation>
    <scope>NUCLEOTIDE SEQUENCE</scope>
    <source>
        <strain evidence="2">R44</strain>
    </source>
</reference>
<sequence length="287" mass="31576">MKNGTEQIDGDDVGEPVCADLSQFFGRTNSVQRRPDPLARLVGKDQAPLQQQVTLPLVHGHDLLGSTVHVLECRGDQLDRRGADQLPVAGEAGGFLLQLLQEAQMAESVRAQGVADRYATPCKLAADLQGNLRRLHISDVETPLQHVQERGDVCDALLHRQFCQVLVLRQFGELPAHDLQQFIGRLLHPRPELPGETTEEHFDIRPHRTSLRNAQITRPLSCAAAIGANPSHRPLPTAPNPKSYARPPLAHRRRDRRVRGRSLETHCGRRGGRGGGDHLAQGEGAHA</sequence>
<accession>A0AB39TDA1</accession>
<proteinExistence type="predicted"/>
<feature type="compositionally biased region" description="Basic residues" evidence="1">
    <location>
        <begin position="249"/>
        <end position="260"/>
    </location>
</feature>
<dbReference type="RefSeq" id="WP_369148012.1">
    <property type="nucleotide sequence ID" value="NZ_CP163444.1"/>
</dbReference>
<name>A0AB39TDA1_9ACTN</name>
<feature type="region of interest" description="Disordered" evidence="1">
    <location>
        <begin position="227"/>
        <end position="287"/>
    </location>
</feature>
<organism evidence="2">
    <name type="scientific">Streptomyces sp. R44</name>
    <dbReference type="NCBI Taxonomy" id="3238633"/>
    <lineage>
        <taxon>Bacteria</taxon>
        <taxon>Bacillati</taxon>
        <taxon>Actinomycetota</taxon>
        <taxon>Actinomycetes</taxon>
        <taxon>Kitasatosporales</taxon>
        <taxon>Streptomycetaceae</taxon>
        <taxon>Streptomyces</taxon>
    </lineage>
</organism>
<evidence type="ECO:0000256" key="1">
    <source>
        <dbReference type="SAM" id="MobiDB-lite"/>
    </source>
</evidence>
<gene>
    <name evidence="2" type="ORF">AB5J54_35370</name>
</gene>
<dbReference type="AlphaFoldDB" id="A0AB39TDA1"/>
<evidence type="ECO:0000313" key="2">
    <source>
        <dbReference type="EMBL" id="XDQ75484.1"/>
    </source>
</evidence>
<dbReference type="EMBL" id="CP163444">
    <property type="protein sequence ID" value="XDQ75484.1"/>
    <property type="molecule type" value="Genomic_DNA"/>
</dbReference>
<protein>
    <submittedName>
        <fullName evidence="2">Uncharacterized protein</fullName>
    </submittedName>
</protein>